<reference evidence="7" key="1">
    <citation type="submission" date="2009-11" db="EMBL/GenBank/DDBJ databases">
        <authorList>
            <consortium name="The Broad Institute Genome Sequencing Platform"/>
            <person name="Ward D."/>
            <person name="Feldgarden M."/>
            <person name="Earl A."/>
            <person name="Young S.K."/>
            <person name="Zeng Q."/>
            <person name="Koehrsen M."/>
            <person name="Alvarado L."/>
            <person name="Berlin A."/>
            <person name="Bochicchio J."/>
            <person name="Borenstein D."/>
            <person name="Chapman S.B."/>
            <person name="Chen Z."/>
            <person name="Engels R."/>
            <person name="Freedman E."/>
            <person name="Gellesch M."/>
            <person name="Goldberg J."/>
            <person name="Griggs A."/>
            <person name="Gujja S."/>
            <person name="Heilman E."/>
            <person name="Heiman D."/>
            <person name="Hepburn T."/>
            <person name="Howarth C."/>
            <person name="Jen D."/>
            <person name="Larson L."/>
            <person name="Lewis B."/>
            <person name="Mehta T."/>
            <person name="Park D."/>
            <person name="Pearson M."/>
            <person name="Roberts A."/>
            <person name="Saif S."/>
            <person name="Shea T."/>
            <person name="Shenoy N."/>
            <person name="Sisk P."/>
            <person name="Stolte C."/>
            <person name="Sykes S."/>
            <person name="Thomson T."/>
            <person name="Walk T."/>
            <person name="White J."/>
            <person name="Yandava C."/>
            <person name="Izard J."/>
            <person name="Baranova O.V."/>
            <person name="Blanton J.M."/>
            <person name="Tanner A.C."/>
            <person name="Dewhirst F.E."/>
            <person name="Haas B."/>
            <person name="Nusbaum C."/>
            <person name="Birren B."/>
        </authorList>
    </citation>
    <scope>NUCLEOTIDE SEQUENCE [LARGE SCALE GENOMIC DNA]</scope>
    <source>
        <strain evidence="7">1-1 BBBD Race 1</strain>
    </source>
</reference>
<evidence type="ECO:0000256" key="6">
    <source>
        <dbReference type="SAM" id="MobiDB-lite"/>
    </source>
</evidence>
<dbReference type="EnsemblFungi" id="PTTG_02033-t43_1">
    <property type="protein sequence ID" value="PTTG_02033-t43_1-p1"/>
    <property type="gene ID" value="PTTG_02033"/>
</dbReference>
<evidence type="ECO:0000256" key="5">
    <source>
        <dbReference type="ARBA" id="ARBA00023136"/>
    </source>
</evidence>
<reference evidence="7" key="2">
    <citation type="submission" date="2016-05" db="EMBL/GenBank/DDBJ databases">
        <title>Comparative analysis highlights variable genome content of wheat rusts and divergence of the mating loci.</title>
        <authorList>
            <person name="Cuomo C.A."/>
            <person name="Bakkeren G."/>
            <person name="Szabo L."/>
            <person name="Khalil H."/>
            <person name="Joly D."/>
            <person name="Goldberg J."/>
            <person name="Young S."/>
            <person name="Zeng Q."/>
            <person name="Fellers J."/>
        </authorList>
    </citation>
    <scope>NUCLEOTIDE SEQUENCE [LARGE SCALE GENOMIC DNA]</scope>
    <source>
        <strain evidence="7">1-1 BBBD Race 1</strain>
    </source>
</reference>
<dbReference type="OMA" id="NIRCKVE"/>
<dbReference type="Pfam" id="PF06140">
    <property type="entry name" value="Ifi-6-16"/>
    <property type="match status" value="1"/>
</dbReference>
<keyword evidence="3" id="KW-0812">Transmembrane</keyword>
<name>A0A0C4EMP3_PUCT1</name>
<organism evidence="7">
    <name type="scientific">Puccinia triticina (isolate 1-1 / race 1 (BBBD))</name>
    <name type="common">Brown leaf rust fungus</name>
    <dbReference type="NCBI Taxonomy" id="630390"/>
    <lineage>
        <taxon>Eukaryota</taxon>
        <taxon>Fungi</taxon>
        <taxon>Dikarya</taxon>
        <taxon>Basidiomycota</taxon>
        <taxon>Pucciniomycotina</taxon>
        <taxon>Pucciniomycetes</taxon>
        <taxon>Pucciniales</taxon>
        <taxon>Pucciniaceae</taxon>
        <taxon>Puccinia</taxon>
    </lineage>
</organism>
<protein>
    <submittedName>
        <fullName evidence="7 8">Uncharacterized protein</fullName>
    </submittedName>
</protein>
<accession>A0A0C4EMP3</accession>
<feature type="region of interest" description="Disordered" evidence="6">
    <location>
        <begin position="195"/>
        <end position="259"/>
    </location>
</feature>
<evidence type="ECO:0000256" key="2">
    <source>
        <dbReference type="ARBA" id="ARBA00007262"/>
    </source>
</evidence>
<dbReference type="VEuPathDB" id="FungiDB:PTTG_02033"/>
<comment type="similarity">
    <text evidence="2">Belongs to the IFI6/IFI27 family.</text>
</comment>
<keyword evidence="9" id="KW-1185">Reference proteome</keyword>
<dbReference type="PANTHER" id="PTHR16932:SF18">
    <property type="entry name" value="INTERFERON, ALPHA-INDUCIBLE PROTEIN 27-LIKE 2"/>
    <property type="match status" value="1"/>
</dbReference>
<dbReference type="EMBL" id="ADAS02000054">
    <property type="protein sequence ID" value="OAV93135.1"/>
    <property type="molecule type" value="Genomic_DNA"/>
</dbReference>
<evidence type="ECO:0000256" key="1">
    <source>
        <dbReference type="ARBA" id="ARBA00004141"/>
    </source>
</evidence>
<proteinExistence type="inferred from homology"/>
<feature type="compositionally biased region" description="Polar residues" evidence="6">
    <location>
        <begin position="195"/>
        <end position="208"/>
    </location>
</feature>
<gene>
    <name evidence="7" type="ORF">PTTG_02033</name>
</gene>
<dbReference type="AlphaFoldDB" id="A0A0C4EMP3"/>
<evidence type="ECO:0000313" key="8">
    <source>
        <dbReference type="EnsemblFungi" id="PTTG_02033-t43_1-p1"/>
    </source>
</evidence>
<keyword evidence="4" id="KW-1133">Transmembrane helix</keyword>
<reference evidence="8 9" key="3">
    <citation type="journal article" date="2017" name="G3 (Bethesda)">
        <title>Comparative analysis highlights variable genome content of wheat rusts and divergence of the mating loci.</title>
        <authorList>
            <person name="Cuomo C.A."/>
            <person name="Bakkeren G."/>
            <person name="Khalil H.B."/>
            <person name="Panwar V."/>
            <person name="Joly D."/>
            <person name="Linning R."/>
            <person name="Sakthikumar S."/>
            <person name="Song X."/>
            <person name="Adiconis X."/>
            <person name="Fan L."/>
            <person name="Goldberg J.M."/>
            <person name="Levin J.Z."/>
            <person name="Young S."/>
            <person name="Zeng Q."/>
            <person name="Anikster Y."/>
            <person name="Bruce M."/>
            <person name="Wang M."/>
            <person name="Yin C."/>
            <person name="McCallum B."/>
            <person name="Szabo L.J."/>
            <person name="Hulbert S."/>
            <person name="Chen X."/>
            <person name="Fellers J.P."/>
        </authorList>
    </citation>
    <scope>NUCLEOTIDE SEQUENCE</scope>
    <source>
        <strain evidence="9">Isolate 1-1 / race 1 (BBBD)</strain>
        <strain evidence="8">isolate 1-1 / race 1 (BBBD)</strain>
    </source>
</reference>
<evidence type="ECO:0000256" key="3">
    <source>
        <dbReference type="ARBA" id="ARBA00022692"/>
    </source>
</evidence>
<evidence type="ECO:0000313" key="9">
    <source>
        <dbReference type="Proteomes" id="UP000005240"/>
    </source>
</evidence>
<dbReference type="Gene3D" id="6.10.110.10">
    <property type="match status" value="1"/>
</dbReference>
<evidence type="ECO:0000256" key="4">
    <source>
        <dbReference type="ARBA" id="ARBA00022989"/>
    </source>
</evidence>
<dbReference type="InterPro" id="IPR038213">
    <property type="entry name" value="IFI6/IFI27-like_sf"/>
</dbReference>
<evidence type="ECO:0000313" key="7">
    <source>
        <dbReference type="EMBL" id="OAV93135.1"/>
    </source>
</evidence>
<dbReference type="PANTHER" id="PTHR16932">
    <property type="entry name" value="INTERFERON ALPHA-INDUCIBLE PROTEIN 27"/>
    <property type="match status" value="1"/>
</dbReference>
<keyword evidence="5" id="KW-0472">Membrane</keyword>
<dbReference type="OrthoDB" id="10306296at2759"/>
<reference evidence="8" key="4">
    <citation type="submission" date="2025-05" db="UniProtKB">
        <authorList>
            <consortium name="EnsemblFungi"/>
        </authorList>
    </citation>
    <scope>IDENTIFICATION</scope>
    <source>
        <strain evidence="8">isolate 1-1 / race 1 (BBBD)</strain>
    </source>
</reference>
<dbReference type="Proteomes" id="UP000005240">
    <property type="component" value="Unassembled WGS sequence"/>
</dbReference>
<dbReference type="GO" id="GO:0016020">
    <property type="term" value="C:membrane"/>
    <property type="evidence" value="ECO:0007669"/>
    <property type="project" value="UniProtKB-SubCell"/>
</dbReference>
<sequence>MPSTVQCFGDLPTSRGQTAPFQFEITVSLETATVADLRNLVVLEIEKRNVSLLGMYVGDTQIDSAEREPSTLLKEIAGFSPDKNIRCKVEPKASDGNSNGIIAGCGTALGALSGPAVVQASVAAAGFGAEGIVAGTPAAALMASYGGSVGAGSVCSVLQSVGAAGLGIGVGIPLAVGVGGLLGYGLTRSLIAQNSPGSMNNDGNTQHAHSGAENGDPSGKPSPPGAENGDPSGKPAPPGAENGDPSGKPSPPGPANQEYPVIYLLLHKYSNQTPGGGDATCGGI</sequence>
<dbReference type="InterPro" id="IPR009311">
    <property type="entry name" value="IFI6/IFI27-like"/>
</dbReference>
<comment type="subcellular location">
    <subcellularLocation>
        <location evidence="1">Membrane</location>
        <topology evidence="1">Multi-pass membrane protein</topology>
    </subcellularLocation>
</comment>